<dbReference type="SUPFAM" id="SSF52922">
    <property type="entry name" value="TK C-terminal domain-like"/>
    <property type="match status" value="1"/>
</dbReference>
<evidence type="ECO:0000313" key="4">
    <source>
        <dbReference type="EMBL" id="BDG06792.1"/>
    </source>
</evidence>
<keyword evidence="1" id="KW-0560">Oxidoreductase</keyword>
<dbReference type="InterPro" id="IPR009014">
    <property type="entry name" value="Transketo_C/PFOR_II"/>
</dbReference>
<dbReference type="NCBIfam" id="NF006412">
    <property type="entry name" value="PRK08659.1"/>
    <property type="match status" value="1"/>
</dbReference>
<protein>
    <submittedName>
        <fullName evidence="4">2-oxoglutarate ferredoxin oxidoreductase subunit alpha</fullName>
    </submittedName>
</protein>
<keyword evidence="5" id="KW-1185">Reference proteome</keyword>
<dbReference type="InterPro" id="IPR002880">
    <property type="entry name" value="Pyrv_Fd/Flavodoxin_OxRdtase_N"/>
</dbReference>
<organism evidence="4 5">
    <name type="scientific">Anaeromyxobacter oryzae</name>
    <dbReference type="NCBI Taxonomy" id="2918170"/>
    <lineage>
        <taxon>Bacteria</taxon>
        <taxon>Pseudomonadati</taxon>
        <taxon>Myxococcota</taxon>
        <taxon>Myxococcia</taxon>
        <taxon>Myxococcales</taxon>
        <taxon>Cystobacterineae</taxon>
        <taxon>Anaeromyxobacteraceae</taxon>
        <taxon>Anaeromyxobacter</taxon>
    </lineage>
</organism>
<evidence type="ECO:0000259" key="3">
    <source>
        <dbReference type="Pfam" id="PF17147"/>
    </source>
</evidence>
<proteinExistence type="predicted"/>
<dbReference type="RefSeq" id="WP_248357267.1">
    <property type="nucleotide sequence ID" value="NZ_AP025591.1"/>
</dbReference>
<dbReference type="Gene3D" id="3.40.50.920">
    <property type="match status" value="1"/>
</dbReference>
<dbReference type="SUPFAM" id="SSF52518">
    <property type="entry name" value="Thiamin diphosphate-binding fold (THDP-binding)"/>
    <property type="match status" value="1"/>
</dbReference>
<evidence type="ECO:0000259" key="2">
    <source>
        <dbReference type="Pfam" id="PF01855"/>
    </source>
</evidence>
<dbReference type="EMBL" id="AP025591">
    <property type="protein sequence ID" value="BDG06792.1"/>
    <property type="molecule type" value="Genomic_DNA"/>
</dbReference>
<name>A0ABN6N0Q5_9BACT</name>
<sequence length="388" mass="42164">MSNANSSGTLTGSHYLDGDHACSEGAIAAGCRFASGYPITPSTEVVERLSQRFPHVGGRFQQFEDELAASIALLGGVWGGAKALTVTSGPGFSLMMEHIGYAAITETPCVYINVQRAGPSTGLPTQPAQGDMMQARFGSHGDYRLIALCPNSPQECFDLTFEAFNLAEEYRVPVLVMLDEVVGHMTEKVVIPSDDKLEVTPRRYTKKKPGEGFKLFDAPAGSLVPEMVKAGDGYRIHVTGLTHDERGYPMMTVPMHEKMQNRMFDKILKNVDKIVRWEEKNLADAEVVVVSYGITSRVAEKAIQAAREKGVKVGSFRLITAWPFPEKQIKALAPKVKAFVVPELNLGQMALEVERVVGGKTKTVLVPHVGGTVHNPDVILNAILGAVR</sequence>
<dbReference type="Gene3D" id="3.40.50.970">
    <property type="match status" value="1"/>
</dbReference>
<dbReference type="Proteomes" id="UP001162891">
    <property type="component" value="Chromosome"/>
</dbReference>
<dbReference type="PANTHER" id="PTHR43088">
    <property type="entry name" value="SUBUNIT OF PYRUVATE:FLAVODOXIN OXIDOREDUCTASE-RELATED"/>
    <property type="match status" value="1"/>
</dbReference>
<evidence type="ECO:0000313" key="5">
    <source>
        <dbReference type="Proteomes" id="UP001162891"/>
    </source>
</evidence>
<dbReference type="Pfam" id="PF17147">
    <property type="entry name" value="PFOR_II"/>
    <property type="match status" value="1"/>
</dbReference>
<reference evidence="5" key="1">
    <citation type="journal article" date="2022" name="Int. J. Syst. Evol. Microbiol.">
        <title>Anaeromyxobacter oryzae sp. nov., Anaeromyxobacter diazotrophicus sp. nov. and Anaeromyxobacter paludicola sp. nov., isolated from paddy soils.</title>
        <authorList>
            <person name="Itoh H."/>
            <person name="Xu Z."/>
            <person name="Mise K."/>
            <person name="Masuda Y."/>
            <person name="Ushijima N."/>
            <person name="Hayakawa C."/>
            <person name="Shiratori Y."/>
            <person name="Senoo K."/>
        </authorList>
    </citation>
    <scope>NUCLEOTIDE SEQUENCE [LARGE SCALE GENOMIC DNA]</scope>
    <source>
        <strain evidence="5">Red232</strain>
    </source>
</reference>
<dbReference type="Pfam" id="PF01855">
    <property type="entry name" value="POR_N"/>
    <property type="match status" value="1"/>
</dbReference>
<dbReference type="InterPro" id="IPR029061">
    <property type="entry name" value="THDP-binding"/>
</dbReference>
<accession>A0ABN6N0Q5</accession>
<gene>
    <name evidence="4" type="ORF">AMOR_57880</name>
</gene>
<dbReference type="InterPro" id="IPR052368">
    <property type="entry name" value="2-oxoacid_oxidoreductase"/>
</dbReference>
<dbReference type="CDD" id="cd07034">
    <property type="entry name" value="TPP_PYR_PFOR_IOR-alpha_like"/>
    <property type="match status" value="1"/>
</dbReference>
<feature type="domain" description="Pyruvate flavodoxin/ferredoxin oxidoreductase pyrimidine binding" evidence="2">
    <location>
        <begin position="24"/>
        <end position="259"/>
    </location>
</feature>
<dbReference type="InterPro" id="IPR033412">
    <property type="entry name" value="PFOR_II"/>
</dbReference>
<evidence type="ECO:0000256" key="1">
    <source>
        <dbReference type="ARBA" id="ARBA00023002"/>
    </source>
</evidence>
<feature type="domain" description="Pyruvate:ferredoxin oxidoreductase core" evidence="3">
    <location>
        <begin position="285"/>
        <end position="377"/>
    </location>
</feature>
<dbReference type="PANTHER" id="PTHR43088:SF1">
    <property type="entry name" value="SUBUNIT OF PYRUVATE:FLAVODOXIN OXIDOREDUCTASE"/>
    <property type="match status" value="1"/>
</dbReference>